<comment type="caution">
    <text evidence="2">The sequence shown here is derived from an EMBL/GenBank/DDBJ whole genome shotgun (WGS) entry which is preliminary data.</text>
</comment>
<accession>A0A7W9GYG5</accession>
<protein>
    <submittedName>
        <fullName evidence="2">Uncharacterized protein</fullName>
    </submittedName>
</protein>
<dbReference type="AlphaFoldDB" id="A0A7W9GYG5"/>
<evidence type="ECO:0000313" key="3">
    <source>
        <dbReference type="Proteomes" id="UP000590647"/>
    </source>
</evidence>
<dbReference type="RefSeq" id="WP_230299784.1">
    <property type="nucleotide sequence ID" value="NZ_JACHNE010000001.1"/>
</dbReference>
<dbReference type="EMBL" id="JACHNE010000001">
    <property type="protein sequence ID" value="MBB5792106.1"/>
    <property type="molecule type" value="Genomic_DNA"/>
</dbReference>
<reference evidence="2 3" key="1">
    <citation type="submission" date="2020-08" db="EMBL/GenBank/DDBJ databases">
        <title>Sequencing the genomes of 1000 actinobacteria strains.</title>
        <authorList>
            <person name="Klenk H.-P."/>
        </authorList>
    </citation>
    <scope>NUCLEOTIDE SEQUENCE [LARGE SCALE GENOMIC DNA]</scope>
    <source>
        <strain evidence="2 3">DSM 40084</strain>
    </source>
</reference>
<keyword evidence="3" id="KW-1185">Reference proteome</keyword>
<proteinExistence type="predicted"/>
<dbReference type="Proteomes" id="UP000590647">
    <property type="component" value="Unassembled WGS sequence"/>
</dbReference>
<name>A0A7W9GYG5_9ACTN</name>
<gene>
    <name evidence="2" type="ORF">HDA41_000070</name>
</gene>
<feature type="region of interest" description="Disordered" evidence="1">
    <location>
        <begin position="23"/>
        <end position="52"/>
    </location>
</feature>
<organism evidence="2 3">
    <name type="scientific">Streptomyces caelestis</name>
    <dbReference type="NCBI Taxonomy" id="36816"/>
    <lineage>
        <taxon>Bacteria</taxon>
        <taxon>Bacillati</taxon>
        <taxon>Actinomycetota</taxon>
        <taxon>Actinomycetes</taxon>
        <taxon>Kitasatosporales</taxon>
        <taxon>Streptomycetaceae</taxon>
        <taxon>Streptomyces</taxon>
    </lineage>
</organism>
<evidence type="ECO:0000256" key="1">
    <source>
        <dbReference type="SAM" id="MobiDB-lite"/>
    </source>
</evidence>
<sequence>MPPNALPFSGTYVASDDLGPIVEGFQADSEPGYVTWSDPDDAQRLSEQTETEPEIRPFAVWVSSVGASR</sequence>
<evidence type="ECO:0000313" key="2">
    <source>
        <dbReference type="EMBL" id="MBB5792106.1"/>
    </source>
</evidence>